<name>A0ABS4RDZ1_9BACI</name>
<keyword evidence="3" id="KW-1185">Reference proteome</keyword>
<comment type="caution">
    <text evidence="2">The sequence shown here is derived from an EMBL/GenBank/DDBJ whole genome shotgun (WGS) entry which is preliminary data.</text>
</comment>
<dbReference type="Proteomes" id="UP001519293">
    <property type="component" value="Unassembled WGS sequence"/>
</dbReference>
<evidence type="ECO:0000313" key="3">
    <source>
        <dbReference type="Proteomes" id="UP001519293"/>
    </source>
</evidence>
<dbReference type="InterPro" id="IPR019673">
    <property type="entry name" value="Spore_germination_GerPC"/>
</dbReference>
<keyword evidence="1" id="KW-0175">Coiled coil</keyword>
<feature type="coiled-coil region" evidence="1">
    <location>
        <begin position="9"/>
        <end position="43"/>
    </location>
</feature>
<accession>A0ABS4RDZ1</accession>
<evidence type="ECO:0000256" key="1">
    <source>
        <dbReference type="SAM" id="Coils"/>
    </source>
</evidence>
<dbReference type="EMBL" id="JAGIKZ010000007">
    <property type="protein sequence ID" value="MBP2241120.1"/>
    <property type="molecule type" value="Genomic_DNA"/>
</dbReference>
<proteinExistence type="predicted"/>
<evidence type="ECO:0000313" key="2">
    <source>
        <dbReference type="EMBL" id="MBP2241120.1"/>
    </source>
</evidence>
<organism evidence="2 3">
    <name type="scientific">Cytobacillus eiseniae</name>
    <dbReference type="NCBI Taxonomy" id="762947"/>
    <lineage>
        <taxon>Bacteria</taxon>
        <taxon>Bacillati</taxon>
        <taxon>Bacillota</taxon>
        <taxon>Bacilli</taxon>
        <taxon>Bacillales</taxon>
        <taxon>Bacillaceae</taxon>
        <taxon>Cytobacillus</taxon>
    </lineage>
</organism>
<sequence>MNQDFYSYLQKLHSFVESQEKRISSLEKKIQQLHEETIALKKRPPINIERIDYKFDQLKVETLEGTLNIGLNPADLENIEDFTVDNKEINAPIPPKLHMKKAMEIENVMYHYLDHDLPDVLSEVQRNLNVAEDASYLSFIKEDIKKQLPTKIDSYLKQHLATDEQNRHSNEDIINLLKTDILNGIQIFISHLPENVKGMKNE</sequence>
<protein>
    <submittedName>
        <fullName evidence="2">Spore germination protein PC</fullName>
    </submittedName>
</protein>
<dbReference type="Pfam" id="PF10737">
    <property type="entry name" value="GerPC"/>
    <property type="match status" value="1"/>
</dbReference>
<gene>
    <name evidence="2" type="ORF">J2Z40_001682</name>
</gene>
<dbReference type="RefSeq" id="WP_066392712.1">
    <property type="nucleotide sequence ID" value="NZ_JAGIKZ010000007.1"/>
</dbReference>
<reference evidence="2 3" key="1">
    <citation type="submission" date="2021-03" db="EMBL/GenBank/DDBJ databases">
        <title>Genomic Encyclopedia of Type Strains, Phase IV (KMG-IV): sequencing the most valuable type-strain genomes for metagenomic binning, comparative biology and taxonomic classification.</title>
        <authorList>
            <person name="Goeker M."/>
        </authorList>
    </citation>
    <scope>NUCLEOTIDE SEQUENCE [LARGE SCALE GENOMIC DNA]</scope>
    <source>
        <strain evidence="2 3">DSM 26675</strain>
    </source>
</reference>